<sequence length="311" mass="34221">MFSKKWNPAGLHVYITGGSTGLGLAVAVLMVQHEAHVSIVARNKMRLDDALAELEKHRRNPSQKLKAYSFVLDTATESSDALKTACEVHGGLAPDAIIACAGASTPKFFVEMSEQDLSQGMVNAYWVQAWTAWAGAKMMVRQKRTGKIVLVSSTLGFLSFVGYASYAPGKQALRALGDTLQSELMLYDIDVHTFFPPTMVTNGYLEENKTKPVITADIEGIDAGLSTEASALALLKGIQNKQLHIAGDVLTNLLRSSTRGAAPRNNFILDMLYDAISWVGMPIWRTGVDKKVRNHREEHQEYLRERGFFDS</sequence>
<gene>
    <name evidence="2" type="ORF">Moror_131</name>
</gene>
<keyword evidence="1" id="KW-1133">Transmembrane helix</keyword>
<dbReference type="PRINTS" id="PR00081">
    <property type="entry name" value="GDHRDH"/>
</dbReference>
<dbReference type="HOGENOM" id="CLU_010194_3_0_1"/>
<dbReference type="InterPro" id="IPR002347">
    <property type="entry name" value="SDR_fam"/>
</dbReference>
<feature type="transmembrane region" description="Helical" evidence="1">
    <location>
        <begin position="12"/>
        <end position="31"/>
    </location>
</feature>
<keyword evidence="1" id="KW-0812">Transmembrane</keyword>
<dbReference type="Gene3D" id="3.40.50.720">
    <property type="entry name" value="NAD(P)-binding Rossmann-like Domain"/>
    <property type="match status" value="1"/>
</dbReference>
<dbReference type="Proteomes" id="UP000017559">
    <property type="component" value="Unassembled WGS sequence"/>
</dbReference>
<dbReference type="PANTHER" id="PTHR43550">
    <property type="entry name" value="3-KETODIHYDROSPHINGOSINE REDUCTASE"/>
    <property type="match status" value="1"/>
</dbReference>
<dbReference type="GO" id="GO:0047560">
    <property type="term" value="F:3-dehydrosphinganine reductase activity"/>
    <property type="evidence" value="ECO:0007669"/>
    <property type="project" value="TreeGrafter"/>
</dbReference>
<name>V2XZU4_MONRO</name>
<dbReference type="EMBL" id="AWSO01000002">
    <property type="protein sequence ID" value="ESK98381.1"/>
    <property type="molecule type" value="Genomic_DNA"/>
</dbReference>
<feature type="transmembrane region" description="Helical" evidence="1">
    <location>
        <begin position="148"/>
        <end position="166"/>
    </location>
</feature>
<reference evidence="2 3" key="1">
    <citation type="journal article" date="2014" name="BMC Genomics">
        <title>Genome and secretome analysis of the hemibiotrophic fungal pathogen, Moniliophthora roreri, which causes frosty pod rot disease of cacao: mechanisms of the biotrophic and necrotrophic phases.</title>
        <authorList>
            <person name="Meinhardt L.W."/>
            <person name="Costa G.G.L."/>
            <person name="Thomazella D.P.T."/>
            <person name="Teixeira P.J.P.L."/>
            <person name="Carazzolle M.F."/>
            <person name="Schuster S.C."/>
            <person name="Carlson J.E."/>
            <person name="Guiltinan M.J."/>
            <person name="Mieczkowski P."/>
            <person name="Farmer A."/>
            <person name="Ramaraj T."/>
            <person name="Crozier J."/>
            <person name="Davis R.E."/>
            <person name="Shao J."/>
            <person name="Melnick R.L."/>
            <person name="Pereira G.A.G."/>
            <person name="Bailey B.A."/>
        </authorList>
    </citation>
    <scope>NUCLEOTIDE SEQUENCE [LARGE SCALE GENOMIC DNA]</scope>
    <source>
        <strain evidence="2 3">MCA 2997</strain>
    </source>
</reference>
<dbReference type="PANTHER" id="PTHR43550:SF3">
    <property type="entry name" value="3-KETODIHYDROSPHINGOSINE REDUCTASE"/>
    <property type="match status" value="1"/>
</dbReference>
<dbReference type="AlphaFoldDB" id="V2XZU4"/>
<evidence type="ECO:0000313" key="2">
    <source>
        <dbReference type="EMBL" id="ESK98381.1"/>
    </source>
</evidence>
<proteinExistence type="predicted"/>
<protein>
    <submittedName>
        <fullName evidence="2">Oxidoreductase</fullName>
    </submittedName>
</protein>
<comment type="caution">
    <text evidence="2">The sequence shown here is derived from an EMBL/GenBank/DDBJ whole genome shotgun (WGS) entry which is preliminary data.</text>
</comment>
<organism evidence="2 3">
    <name type="scientific">Moniliophthora roreri (strain MCA 2997)</name>
    <name type="common">Cocoa frosty pod rot fungus</name>
    <name type="synonym">Crinipellis roreri</name>
    <dbReference type="NCBI Taxonomy" id="1381753"/>
    <lineage>
        <taxon>Eukaryota</taxon>
        <taxon>Fungi</taxon>
        <taxon>Dikarya</taxon>
        <taxon>Basidiomycota</taxon>
        <taxon>Agaricomycotina</taxon>
        <taxon>Agaricomycetes</taxon>
        <taxon>Agaricomycetidae</taxon>
        <taxon>Agaricales</taxon>
        <taxon>Marasmiineae</taxon>
        <taxon>Marasmiaceae</taxon>
        <taxon>Moniliophthora</taxon>
    </lineage>
</organism>
<dbReference type="Pfam" id="PF00106">
    <property type="entry name" value="adh_short"/>
    <property type="match status" value="1"/>
</dbReference>
<accession>V2XZU4</accession>
<dbReference type="STRING" id="1381753.V2XZU4"/>
<dbReference type="SUPFAM" id="SSF51735">
    <property type="entry name" value="NAD(P)-binding Rossmann-fold domains"/>
    <property type="match status" value="1"/>
</dbReference>
<dbReference type="GO" id="GO:0030148">
    <property type="term" value="P:sphingolipid biosynthetic process"/>
    <property type="evidence" value="ECO:0007669"/>
    <property type="project" value="TreeGrafter"/>
</dbReference>
<keyword evidence="3" id="KW-1185">Reference proteome</keyword>
<dbReference type="GO" id="GO:0006666">
    <property type="term" value="P:3-keto-sphinganine metabolic process"/>
    <property type="evidence" value="ECO:0007669"/>
    <property type="project" value="TreeGrafter"/>
</dbReference>
<dbReference type="InterPro" id="IPR036291">
    <property type="entry name" value="NAD(P)-bd_dom_sf"/>
</dbReference>
<evidence type="ECO:0000313" key="3">
    <source>
        <dbReference type="Proteomes" id="UP000017559"/>
    </source>
</evidence>
<dbReference type="KEGG" id="mrr:Moror_131"/>
<evidence type="ECO:0000256" key="1">
    <source>
        <dbReference type="SAM" id="Phobius"/>
    </source>
</evidence>
<dbReference type="GO" id="GO:0005789">
    <property type="term" value="C:endoplasmic reticulum membrane"/>
    <property type="evidence" value="ECO:0007669"/>
    <property type="project" value="TreeGrafter"/>
</dbReference>
<keyword evidence="1" id="KW-0472">Membrane</keyword>
<dbReference type="OrthoDB" id="10267115at2759"/>